<dbReference type="PANTHER" id="PTHR30435">
    <property type="entry name" value="FLAGELLAR PROTEIN"/>
    <property type="match status" value="1"/>
</dbReference>
<dbReference type="SUPFAM" id="SSF117143">
    <property type="entry name" value="Flagellar hook protein flgE"/>
    <property type="match status" value="1"/>
</dbReference>
<gene>
    <name evidence="8" type="ORF">M2319_002669</name>
</gene>
<dbReference type="InterPro" id="IPR037925">
    <property type="entry name" value="FlgE/F/G-like"/>
</dbReference>
<feature type="domain" description="Flagellar basal-body/hook protein C-terminal" evidence="6">
    <location>
        <begin position="195"/>
        <end position="238"/>
    </location>
</feature>
<keyword evidence="8" id="KW-0966">Cell projection</keyword>
<comment type="similarity">
    <text evidence="2 4">Belongs to the flagella basal body rod proteins family.</text>
</comment>
<dbReference type="Pfam" id="PF00460">
    <property type="entry name" value="Flg_bb_rod"/>
    <property type="match status" value="1"/>
</dbReference>
<reference evidence="9" key="1">
    <citation type="submission" date="2023-07" db="EMBL/GenBank/DDBJ databases">
        <title>Genome sequencing of Purple Non-Sulfur Bacteria from various extreme environments.</title>
        <authorList>
            <person name="Mayer M."/>
        </authorList>
    </citation>
    <scope>NUCLEOTIDE SEQUENCE [LARGE SCALE GENOMIC DNA]</scope>
    <source>
        <strain evidence="9">DSM 17935</strain>
    </source>
</reference>
<evidence type="ECO:0000313" key="8">
    <source>
        <dbReference type="EMBL" id="MCW2308327.1"/>
    </source>
</evidence>
<evidence type="ECO:0000259" key="6">
    <source>
        <dbReference type="Pfam" id="PF06429"/>
    </source>
</evidence>
<dbReference type="NCBIfam" id="TIGR03506">
    <property type="entry name" value="FlgEFG_subfam"/>
    <property type="match status" value="1"/>
</dbReference>
<evidence type="ECO:0000259" key="5">
    <source>
        <dbReference type="Pfam" id="PF00460"/>
    </source>
</evidence>
<dbReference type="PROSITE" id="PS00588">
    <property type="entry name" value="FLAGELLA_BB_ROD"/>
    <property type="match status" value="1"/>
</dbReference>
<accession>A0ABT3HD35</accession>
<dbReference type="Pfam" id="PF22692">
    <property type="entry name" value="LlgE_F_G_D1"/>
    <property type="match status" value="1"/>
</dbReference>
<keyword evidence="8" id="KW-0969">Cilium</keyword>
<evidence type="ECO:0000256" key="3">
    <source>
        <dbReference type="ARBA" id="ARBA00023143"/>
    </source>
</evidence>
<evidence type="ECO:0000259" key="7">
    <source>
        <dbReference type="Pfam" id="PF22692"/>
    </source>
</evidence>
<comment type="caution">
    <text evidence="8">The sequence shown here is derived from an EMBL/GenBank/DDBJ whole genome shotgun (WGS) entry which is preliminary data.</text>
</comment>
<dbReference type="InterPro" id="IPR012836">
    <property type="entry name" value="FlgF"/>
</dbReference>
<proteinExistence type="inferred from homology"/>
<keyword evidence="8" id="KW-0282">Flagellum</keyword>
<evidence type="ECO:0000256" key="1">
    <source>
        <dbReference type="ARBA" id="ARBA00004117"/>
    </source>
</evidence>
<dbReference type="RefSeq" id="WP_264601948.1">
    <property type="nucleotide sequence ID" value="NZ_JAOQNS010000007.1"/>
</dbReference>
<sequence length="245" mass="26293">MENAQLINLSRQVVLRRQLDVIANNVANINTTGYKAQQLAVEEFVMPVARENSFRPGDKPLSYVADYTSSYDFSAGPTVPTGNPLDAAINGKGWFAVQTAEGERYTRNGSFGINANSQLVTQDGNPVLGEGGPIVFSPDDTGILIASDGTISTSQGVRGKLRIVSFADEGILKPIGDNLFSGENPGPNAGARVTQGMIERSNVRGVVEMTRMIDVTRTYQTVSNIAKQTDDLRKDAINALGRLEA</sequence>
<dbReference type="InterPro" id="IPR001444">
    <property type="entry name" value="Flag_bb_rod_N"/>
</dbReference>
<evidence type="ECO:0000256" key="4">
    <source>
        <dbReference type="RuleBase" id="RU362116"/>
    </source>
</evidence>
<keyword evidence="9" id="KW-1185">Reference proteome</keyword>
<protein>
    <recommendedName>
        <fullName evidence="4">Flagellar basal-body rod protein FlgF</fullName>
    </recommendedName>
</protein>
<comment type="subcellular location">
    <subcellularLocation>
        <location evidence="1 4">Bacterial flagellum basal body</location>
    </subcellularLocation>
</comment>
<dbReference type="InterPro" id="IPR010930">
    <property type="entry name" value="Flg_bb/hook_C_dom"/>
</dbReference>
<dbReference type="EMBL" id="JAOQNS010000007">
    <property type="protein sequence ID" value="MCW2308327.1"/>
    <property type="molecule type" value="Genomic_DNA"/>
</dbReference>
<keyword evidence="3 4" id="KW-0975">Bacterial flagellum</keyword>
<name>A0ABT3HD35_9HYPH</name>
<dbReference type="InterPro" id="IPR053967">
    <property type="entry name" value="LlgE_F_G-like_D1"/>
</dbReference>
<feature type="domain" description="Flagellar basal body rod protein N-terminal" evidence="5">
    <location>
        <begin position="15"/>
        <end position="35"/>
    </location>
</feature>
<dbReference type="NCBIfam" id="TIGR02490">
    <property type="entry name" value="flgF"/>
    <property type="match status" value="1"/>
</dbReference>
<dbReference type="InterPro" id="IPR019776">
    <property type="entry name" value="Flagellar_basal_body_rod_CS"/>
</dbReference>
<dbReference type="Proteomes" id="UP001209755">
    <property type="component" value="Unassembled WGS sequence"/>
</dbReference>
<feature type="domain" description="Flagellar hook protein FlgE/F/G-like D1" evidence="7">
    <location>
        <begin position="88"/>
        <end position="152"/>
    </location>
</feature>
<dbReference type="Pfam" id="PF06429">
    <property type="entry name" value="Flg_bbr_C"/>
    <property type="match status" value="1"/>
</dbReference>
<evidence type="ECO:0000256" key="2">
    <source>
        <dbReference type="ARBA" id="ARBA00009677"/>
    </source>
</evidence>
<comment type="subunit">
    <text evidence="4">The basal body constitutes a major portion of the flagellar organelle and consists of five rings (E,L,P,S, and M) mounted on a central rod. The rod consists of about 26 subunits of FlgG in the distal portion, and FlgB, FlgC and FlgF are thought to build up the proximal portion of the rod with about 6 subunits each.</text>
</comment>
<organism evidence="8 9">
    <name type="scientific">Rhodobium gokarnense</name>
    <dbReference type="NCBI Taxonomy" id="364296"/>
    <lineage>
        <taxon>Bacteria</taxon>
        <taxon>Pseudomonadati</taxon>
        <taxon>Pseudomonadota</taxon>
        <taxon>Alphaproteobacteria</taxon>
        <taxon>Hyphomicrobiales</taxon>
        <taxon>Rhodobiaceae</taxon>
        <taxon>Rhodobium</taxon>
    </lineage>
</organism>
<dbReference type="InterPro" id="IPR020013">
    <property type="entry name" value="Flagellar_FlgE/F/G"/>
</dbReference>
<dbReference type="PANTHER" id="PTHR30435:SF19">
    <property type="entry name" value="FLAGELLAR BASAL-BODY ROD PROTEIN FLGG"/>
    <property type="match status" value="1"/>
</dbReference>
<evidence type="ECO:0000313" key="9">
    <source>
        <dbReference type="Proteomes" id="UP001209755"/>
    </source>
</evidence>